<feature type="region of interest" description="Disordered" evidence="1">
    <location>
        <begin position="1"/>
        <end position="29"/>
    </location>
</feature>
<reference evidence="2" key="1">
    <citation type="submission" date="2020-03" db="EMBL/GenBank/DDBJ databases">
        <title>The deep terrestrial virosphere.</title>
        <authorList>
            <person name="Holmfeldt K."/>
            <person name="Nilsson E."/>
            <person name="Simone D."/>
            <person name="Lopez-Fernandez M."/>
            <person name="Wu X."/>
            <person name="de Brujin I."/>
            <person name="Lundin D."/>
            <person name="Andersson A."/>
            <person name="Bertilsson S."/>
            <person name="Dopson M."/>
        </authorList>
    </citation>
    <scope>NUCLEOTIDE SEQUENCE</scope>
    <source>
        <strain evidence="2">MM415B02146</strain>
    </source>
</reference>
<sequence>MKTETETETKTNPSPADSPPQKRTISERSYETQLLVDRLSKVPEGDFLAYSDLSTIIGEKIDGSSSRLASARRVVQSESQIVFETIRGEGIKRADAPGVVRAANAGVEKIRRESRRRLKILGCTPIDKLDASEKAQFNMTASHLGILGEMCNPRAVKQLRIAVEAAQERLPVAKAIEAMQGK</sequence>
<accession>A0A6M3KXX1</accession>
<evidence type="ECO:0000256" key="1">
    <source>
        <dbReference type="SAM" id="MobiDB-lite"/>
    </source>
</evidence>
<dbReference type="EMBL" id="MT142611">
    <property type="protein sequence ID" value="QJA86048.1"/>
    <property type="molecule type" value="Genomic_DNA"/>
</dbReference>
<gene>
    <name evidence="2" type="ORF">MM415B02146_0002</name>
</gene>
<dbReference type="AlphaFoldDB" id="A0A6M3KXX1"/>
<evidence type="ECO:0000313" key="2">
    <source>
        <dbReference type="EMBL" id="QJA86048.1"/>
    </source>
</evidence>
<organism evidence="2">
    <name type="scientific">viral metagenome</name>
    <dbReference type="NCBI Taxonomy" id="1070528"/>
    <lineage>
        <taxon>unclassified sequences</taxon>
        <taxon>metagenomes</taxon>
        <taxon>organismal metagenomes</taxon>
    </lineage>
</organism>
<name>A0A6M3KXX1_9ZZZZ</name>
<protein>
    <submittedName>
        <fullName evidence="2">Uncharacterized protein</fullName>
    </submittedName>
</protein>
<proteinExistence type="predicted"/>